<dbReference type="GO" id="GO:0016491">
    <property type="term" value="F:oxidoreductase activity"/>
    <property type="evidence" value="ECO:0007669"/>
    <property type="project" value="UniProtKB-KW"/>
</dbReference>
<dbReference type="RefSeq" id="WP_129968444.1">
    <property type="nucleotide sequence ID" value="NZ_JACCEW010000002.1"/>
</dbReference>
<comment type="caution">
    <text evidence="2">The sequence shown here is derived from an EMBL/GenBank/DDBJ whole genome shotgun (WGS) entry which is preliminary data.</text>
</comment>
<proteinExistence type="predicted"/>
<sequence length="102" mass="11176">MFQRLPEVEQQKQARTIHITIDDMAVTCMDGDSVAAALFSSGTLACRDTAISQTPRGPFCLMGVCYDCLVIIDGKPNQQACMTRAQEGMHVQRQSGAREVQP</sequence>
<dbReference type="GO" id="GO:0051536">
    <property type="term" value="F:iron-sulfur cluster binding"/>
    <property type="evidence" value="ECO:0007669"/>
    <property type="project" value="InterPro"/>
</dbReference>
<reference evidence="2 3" key="1">
    <citation type="submission" date="2020-07" db="EMBL/GenBank/DDBJ databases">
        <title>Taxonomic revisions and descriptions of new bacterial species based on genomic comparisons in the high-G+C-content subgroup of the family Alcaligenaceae.</title>
        <authorList>
            <person name="Szabo A."/>
            <person name="Felfoldi T."/>
        </authorList>
    </citation>
    <scope>NUCLEOTIDE SEQUENCE [LARGE SCALE GENOMIC DNA]</scope>
    <source>
        <strain evidence="2 3">DSM 25264</strain>
    </source>
</reference>
<evidence type="ECO:0000313" key="3">
    <source>
        <dbReference type="Proteomes" id="UP000580517"/>
    </source>
</evidence>
<keyword evidence="1" id="KW-0560">Oxidoreductase</keyword>
<evidence type="ECO:0000313" key="2">
    <source>
        <dbReference type="EMBL" id="NYT36469.1"/>
    </source>
</evidence>
<accession>A0A853F946</accession>
<dbReference type="OrthoDB" id="573392at2"/>
<dbReference type="AlphaFoldDB" id="A0A853F946"/>
<dbReference type="SUPFAM" id="SSF54292">
    <property type="entry name" value="2Fe-2S ferredoxin-like"/>
    <property type="match status" value="1"/>
</dbReference>
<dbReference type="EMBL" id="JACCEW010000002">
    <property type="protein sequence ID" value="NYT36469.1"/>
    <property type="molecule type" value="Genomic_DNA"/>
</dbReference>
<keyword evidence="3" id="KW-1185">Reference proteome</keyword>
<dbReference type="InterPro" id="IPR042204">
    <property type="entry name" value="2Fe-2S-bd_N"/>
</dbReference>
<organism evidence="2 3">
    <name type="scientific">Allopusillimonas soli</name>
    <dbReference type="NCBI Taxonomy" id="659016"/>
    <lineage>
        <taxon>Bacteria</taxon>
        <taxon>Pseudomonadati</taxon>
        <taxon>Pseudomonadota</taxon>
        <taxon>Betaproteobacteria</taxon>
        <taxon>Burkholderiales</taxon>
        <taxon>Alcaligenaceae</taxon>
        <taxon>Allopusillimonas</taxon>
    </lineage>
</organism>
<dbReference type="InterPro" id="IPR036010">
    <property type="entry name" value="2Fe-2S_ferredoxin-like_sf"/>
</dbReference>
<gene>
    <name evidence="2" type="ORF">H0A68_06255</name>
</gene>
<protein>
    <submittedName>
        <fullName evidence="2">(2Fe-2S)-binding protein</fullName>
    </submittedName>
</protein>
<dbReference type="Proteomes" id="UP000580517">
    <property type="component" value="Unassembled WGS sequence"/>
</dbReference>
<dbReference type="Gene3D" id="3.10.20.440">
    <property type="entry name" value="2Fe-2S iron-sulphur cluster binding domain, sarcosine oxidase, alpha subunit, N-terminal domain"/>
    <property type="match status" value="1"/>
</dbReference>
<dbReference type="Pfam" id="PF13510">
    <property type="entry name" value="Fer2_4"/>
    <property type="match status" value="1"/>
</dbReference>
<name>A0A853F946_9BURK</name>
<evidence type="ECO:0000256" key="1">
    <source>
        <dbReference type="ARBA" id="ARBA00023002"/>
    </source>
</evidence>